<keyword evidence="3" id="KW-0498">Mitosis</keyword>
<dbReference type="PANTHER" id="PTHR12585">
    <property type="entry name" value="SCC1 / RAD21 FAMILY MEMBER"/>
    <property type="match status" value="1"/>
</dbReference>
<dbReference type="GO" id="GO:0003682">
    <property type="term" value="F:chromatin binding"/>
    <property type="evidence" value="ECO:0007669"/>
    <property type="project" value="TreeGrafter"/>
</dbReference>
<evidence type="ECO:0000313" key="9">
    <source>
        <dbReference type="EMBL" id="KAG2636385.1"/>
    </source>
</evidence>
<dbReference type="PANTHER" id="PTHR12585:SF55">
    <property type="entry name" value="SISTER CHROMATID COHESION 1 PROTEIN 3"/>
    <property type="match status" value="1"/>
</dbReference>
<dbReference type="Gene3D" id="1.10.10.580">
    <property type="entry name" value="Structural maintenance of chromosome 1. Chain E"/>
    <property type="match status" value="1"/>
</dbReference>
<feature type="region of interest" description="Disordered" evidence="7">
    <location>
        <begin position="70"/>
        <end position="206"/>
    </location>
</feature>
<gene>
    <name evidence="9" type="ORF">PVAP13_2NG465800</name>
</gene>
<accession>A0A8T0VNT7</accession>
<evidence type="ECO:0000256" key="5">
    <source>
        <dbReference type="ARBA" id="ARBA00023242"/>
    </source>
</evidence>
<organism evidence="9 10">
    <name type="scientific">Panicum virgatum</name>
    <name type="common">Blackwell switchgrass</name>
    <dbReference type="NCBI Taxonomy" id="38727"/>
    <lineage>
        <taxon>Eukaryota</taxon>
        <taxon>Viridiplantae</taxon>
        <taxon>Streptophyta</taxon>
        <taxon>Embryophyta</taxon>
        <taxon>Tracheophyta</taxon>
        <taxon>Spermatophyta</taxon>
        <taxon>Magnoliopsida</taxon>
        <taxon>Liliopsida</taxon>
        <taxon>Poales</taxon>
        <taxon>Poaceae</taxon>
        <taxon>PACMAD clade</taxon>
        <taxon>Panicoideae</taxon>
        <taxon>Panicodae</taxon>
        <taxon>Paniceae</taxon>
        <taxon>Panicinae</taxon>
        <taxon>Panicum</taxon>
        <taxon>Panicum sect. Hiantes</taxon>
    </lineage>
</organism>
<evidence type="ECO:0000313" key="10">
    <source>
        <dbReference type="Proteomes" id="UP000823388"/>
    </source>
</evidence>
<dbReference type="GO" id="GO:1990414">
    <property type="term" value="P:replication-born double-strand break repair via sister chromatid exchange"/>
    <property type="evidence" value="ECO:0007669"/>
    <property type="project" value="TreeGrafter"/>
</dbReference>
<evidence type="ECO:0000256" key="6">
    <source>
        <dbReference type="ARBA" id="ARBA00064543"/>
    </source>
</evidence>
<comment type="similarity">
    <text evidence="2">Belongs to the rad21 family.</text>
</comment>
<dbReference type="InterPro" id="IPR023093">
    <property type="entry name" value="ScpA-like_C"/>
</dbReference>
<evidence type="ECO:0000256" key="4">
    <source>
        <dbReference type="ARBA" id="ARBA00022829"/>
    </source>
</evidence>
<evidence type="ECO:0000256" key="3">
    <source>
        <dbReference type="ARBA" id="ARBA00022776"/>
    </source>
</evidence>
<sequence length="330" mass="36094">MEFELLFYGCMKEQIHGPKDKLLCKRRKTPQTALDMWKFSRSGRKDSSFLLEPLVQGMCTYLHVTYDRNFPRVSDPDAEPDSSEPMADYGGSQDAPETQLTPKSHENEDTLPEGVLTPNSPKNSDGQPGPQPTPKSPGGAGAAQDGDTLPEFPRFSLVDMPSPITEDDSPFKTVRRTPHSGLGGTGVTEMPQSVRTNSLPGQSTPHSDHMASLFPVNDDYDDQPEIPGLLCTPGGISDPDTGTTGLGSMSARTRAVALFFKDHVPSTPSDEQPGKFSLARILEGKVRKQAARMFFETMVLKSYDYIDAQQKEPYGDIEISARPSLAEAKL</sequence>
<name>A0A8T0VNT7_PANVG</name>
<keyword evidence="3" id="KW-0132">Cell division</keyword>
<dbReference type="InterPro" id="IPR006909">
    <property type="entry name" value="Rad21/Rec8_C_eu"/>
</dbReference>
<dbReference type="Pfam" id="PF04824">
    <property type="entry name" value="Rad21_Rec8"/>
    <property type="match status" value="1"/>
</dbReference>
<dbReference type="GO" id="GO:0007059">
    <property type="term" value="P:chromosome segregation"/>
    <property type="evidence" value="ECO:0007669"/>
    <property type="project" value="UniProtKB-KW"/>
</dbReference>
<dbReference type="InterPro" id="IPR039781">
    <property type="entry name" value="Rad21/Rec8-like"/>
</dbReference>
<evidence type="ECO:0000256" key="7">
    <source>
        <dbReference type="SAM" id="MobiDB-lite"/>
    </source>
</evidence>
<feature type="compositionally biased region" description="Polar residues" evidence="7">
    <location>
        <begin position="190"/>
        <end position="205"/>
    </location>
</feature>
<dbReference type="FunFam" id="1.10.10.580:FF:000002">
    <property type="entry name" value="Sister chromatid cohesion 1 protein 4"/>
    <property type="match status" value="1"/>
</dbReference>
<protein>
    <recommendedName>
        <fullName evidence="8">Rad21/Rec8-like protein C-terminal eukaryotic domain-containing protein</fullName>
    </recommendedName>
</protein>
<keyword evidence="10" id="KW-1185">Reference proteome</keyword>
<dbReference type="InterPro" id="IPR036390">
    <property type="entry name" value="WH_DNA-bd_sf"/>
</dbReference>
<keyword evidence="3" id="KW-0131">Cell cycle</keyword>
<evidence type="ECO:0000256" key="1">
    <source>
        <dbReference type="ARBA" id="ARBA00004123"/>
    </source>
</evidence>
<dbReference type="GO" id="GO:0005634">
    <property type="term" value="C:nucleus"/>
    <property type="evidence" value="ECO:0007669"/>
    <property type="project" value="UniProtKB-SubCell"/>
</dbReference>
<keyword evidence="5" id="KW-0539">Nucleus</keyword>
<comment type="caution">
    <text evidence="9">The sequence shown here is derived from an EMBL/GenBank/DDBJ whole genome shotgun (WGS) entry which is preliminary data.</text>
</comment>
<dbReference type="GO" id="GO:0008278">
    <property type="term" value="C:cohesin complex"/>
    <property type="evidence" value="ECO:0007669"/>
    <property type="project" value="InterPro"/>
</dbReference>
<comment type="subunit">
    <text evidence="6">Component of the cohesin complex.</text>
</comment>
<proteinExistence type="inferred from homology"/>
<dbReference type="GO" id="GO:0007062">
    <property type="term" value="P:sister chromatid cohesion"/>
    <property type="evidence" value="ECO:0007669"/>
    <property type="project" value="InterPro"/>
</dbReference>
<evidence type="ECO:0000256" key="2">
    <source>
        <dbReference type="ARBA" id="ARBA00009870"/>
    </source>
</evidence>
<feature type="compositionally biased region" description="Polar residues" evidence="7">
    <location>
        <begin position="117"/>
        <end position="126"/>
    </location>
</feature>
<dbReference type="EMBL" id="CM029040">
    <property type="protein sequence ID" value="KAG2636385.1"/>
    <property type="molecule type" value="Genomic_DNA"/>
</dbReference>
<reference evidence="9" key="1">
    <citation type="submission" date="2020-05" db="EMBL/GenBank/DDBJ databases">
        <title>WGS assembly of Panicum virgatum.</title>
        <authorList>
            <person name="Lovell J.T."/>
            <person name="Jenkins J."/>
            <person name="Shu S."/>
            <person name="Juenger T.E."/>
            <person name="Schmutz J."/>
        </authorList>
    </citation>
    <scope>NUCLEOTIDE SEQUENCE</scope>
    <source>
        <strain evidence="9">AP13</strain>
    </source>
</reference>
<comment type="subcellular location">
    <subcellularLocation>
        <location evidence="1">Nucleus</location>
    </subcellularLocation>
</comment>
<dbReference type="SUPFAM" id="SSF46785">
    <property type="entry name" value="Winged helix' DNA-binding domain"/>
    <property type="match status" value="1"/>
</dbReference>
<dbReference type="AlphaFoldDB" id="A0A8T0VNT7"/>
<feature type="domain" description="Rad21/Rec8-like protein C-terminal eukaryotic" evidence="8">
    <location>
        <begin position="272"/>
        <end position="324"/>
    </location>
</feature>
<dbReference type="Proteomes" id="UP000823388">
    <property type="component" value="Chromosome 2N"/>
</dbReference>
<keyword evidence="4" id="KW-0159">Chromosome partition</keyword>
<evidence type="ECO:0000259" key="8">
    <source>
        <dbReference type="Pfam" id="PF04824"/>
    </source>
</evidence>
<dbReference type="CDD" id="cd21793">
    <property type="entry name" value="Rad21_Rec8_M_AtSYN1-like"/>
    <property type="match status" value="1"/>
</dbReference>